<dbReference type="AlphaFoldDB" id="A0A2T4CDN3"/>
<feature type="chain" id="PRO_5015563724" description="Secreted protein" evidence="1">
    <location>
        <begin position="27"/>
        <end position="202"/>
    </location>
</feature>
<name>A0A2T4CDN3_TRILO</name>
<organism evidence="2 3">
    <name type="scientific">Trichoderma longibrachiatum ATCC 18648</name>
    <dbReference type="NCBI Taxonomy" id="983965"/>
    <lineage>
        <taxon>Eukaryota</taxon>
        <taxon>Fungi</taxon>
        <taxon>Dikarya</taxon>
        <taxon>Ascomycota</taxon>
        <taxon>Pezizomycotina</taxon>
        <taxon>Sordariomycetes</taxon>
        <taxon>Hypocreomycetidae</taxon>
        <taxon>Hypocreales</taxon>
        <taxon>Hypocreaceae</taxon>
        <taxon>Trichoderma</taxon>
    </lineage>
</organism>
<evidence type="ECO:0000313" key="3">
    <source>
        <dbReference type="Proteomes" id="UP000240760"/>
    </source>
</evidence>
<keyword evidence="1" id="KW-0732">Signal</keyword>
<gene>
    <name evidence="2" type="ORF">M440DRAFT_244664</name>
</gene>
<sequence>MCFVRVSGMKLSACWLSLCPLSPAPGKVLVPVTPCAAHACATSTAPSATPWPPAHVPLTSHKNVAPSGDVQKSATTRRIVAKRNECIEVQNAANGSLCVLALGWAAKGVEPCAPQLAACPRVRSVLFFLRFCRLPCCFFFFREFQARISAYPHPARPLQRQRTAAPAKSTRYMRAHEVTAVQSCHALSRRKVPTDLACQRSD</sequence>
<accession>A0A2T4CDN3</accession>
<evidence type="ECO:0008006" key="4">
    <source>
        <dbReference type="Google" id="ProtNLM"/>
    </source>
</evidence>
<evidence type="ECO:0000256" key="1">
    <source>
        <dbReference type="SAM" id="SignalP"/>
    </source>
</evidence>
<proteinExistence type="predicted"/>
<evidence type="ECO:0000313" key="2">
    <source>
        <dbReference type="EMBL" id="PTB79656.1"/>
    </source>
</evidence>
<protein>
    <recommendedName>
        <fullName evidence="4">Secreted protein</fullName>
    </recommendedName>
</protein>
<dbReference type="Proteomes" id="UP000240760">
    <property type="component" value="Unassembled WGS sequence"/>
</dbReference>
<keyword evidence="3" id="KW-1185">Reference proteome</keyword>
<reference evidence="2 3" key="1">
    <citation type="submission" date="2016-07" db="EMBL/GenBank/DDBJ databases">
        <title>Multiple horizontal gene transfer events from other fungi enriched the ability of initially mycotrophic Trichoderma (Ascomycota) to feed on dead plant biomass.</title>
        <authorList>
            <consortium name="DOE Joint Genome Institute"/>
            <person name="Aerts A."/>
            <person name="Atanasova L."/>
            <person name="Chenthamara K."/>
            <person name="Zhang J."/>
            <person name="Grujic M."/>
            <person name="Henrissat B."/>
            <person name="Kuo A."/>
            <person name="Salamov A."/>
            <person name="Lipzen A."/>
            <person name="Labutti K."/>
            <person name="Barry K."/>
            <person name="Miao Y."/>
            <person name="Rahimi M.J."/>
            <person name="Shen Q."/>
            <person name="Grigoriev I.V."/>
            <person name="Kubicek C.P."/>
            <person name="Druzhinina I.S."/>
        </authorList>
    </citation>
    <scope>NUCLEOTIDE SEQUENCE [LARGE SCALE GENOMIC DNA]</scope>
    <source>
        <strain evidence="2 3">ATCC 18648</strain>
    </source>
</reference>
<dbReference type="EMBL" id="KZ679128">
    <property type="protein sequence ID" value="PTB79656.1"/>
    <property type="molecule type" value="Genomic_DNA"/>
</dbReference>
<feature type="signal peptide" evidence="1">
    <location>
        <begin position="1"/>
        <end position="26"/>
    </location>
</feature>